<dbReference type="SUPFAM" id="SSF141488">
    <property type="entry name" value="YdhA-like"/>
    <property type="match status" value="1"/>
</dbReference>
<keyword evidence="1 5" id="KW-0732">Signal</keyword>
<reference evidence="7 8" key="1">
    <citation type="submission" date="2018-05" db="EMBL/GenBank/DDBJ databases">
        <title>Genomic Encyclopedia of Type Strains, Phase IV (KMG-IV): sequencing the most valuable type-strain genomes for metagenomic binning, comparative biology and taxonomic classification.</title>
        <authorList>
            <person name="Goeker M."/>
        </authorList>
    </citation>
    <scope>NUCLEOTIDE SEQUENCE [LARGE SCALE GENOMIC DNA]</scope>
    <source>
        <strain evidence="7 8">DSM 22999</strain>
    </source>
</reference>
<dbReference type="EMBL" id="QENU01000003">
    <property type="protein sequence ID" value="PVX40584.1"/>
    <property type="molecule type" value="Genomic_DNA"/>
</dbReference>
<evidence type="ECO:0000256" key="5">
    <source>
        <dbReference type="SAM" id="SignalP"/>
    </source>
</evidence>
<dbReference type="Proteomes" id="UP000245909">
    <property type="component" value="Unassembled WGS sequence"/>
</dbReference>
<accession>A0A2U0TAP2</accession>
<organism evidence="7 8">
    <name type="scientific">Alitibacter langaaensis DSM 22999</name>
    <dbReference type="NCBI Taxonomy" id="1122935"/>
    <lineage>
        <taxon>Bacteria</taxon>
        <taxon>Pseudomonadati</taxon>
        <taxon>Pseudomonadota</taxon>
        <taxon>Gammaproteobacteria</taxon>
        <taxon>Pasteurellales</taxon>
        <taxon>Pasteurellaceae</taxon>
        <taxon>Alitibacter</taxon>
    </lineage>
</organism>
<evidence type="ECO:0000313" key="8">
    <source>
        <dbReference type="Proteomes" id="UP000245909"/>
    </source>
</evidence>
<protein>
    <submittedName>
        <fullName evidence="7">Membrane-bound lysozyme inhibitor of c-type lysozyme MliC</fullName>
    </submittedName>
</protein>
<dbReference type="Gene3D" id="2.40.128.200">
    <property type="match status" value="1"/>
</dbReference>
<keyword evidence="8" id="KW-1185">Reference proteome</keyword>
<dbReference type="RefSeq" id="WP_116631449.1">
    <property type="nucleotide sequence ID" value="NZ_QENU01000003.1"/>
</dbReference>
<proteinExistence type="predicted"/>
<keyword evidence="2" id="KW-0472">Membrane</keyword>
<sequence length="123" mass="13604">MQLLKKFNVAVVCGLVGLTIGSMAYASDTKTTKKELPISHAVYSCGGTDKLEVVYFDDKTTHTQYAVITQMNELIPMVEMATASGIGYKAINPDYSYKLQTKGKDATLYEKDYKVVLDCKLDD</sequence>
<evidence type="ECO:0000256" key="1">
    <source>
        <dbReference type="ARBA" id="ARBA00022729"/>
    </source>
</evidence>
<dbReference type="AlphaFoldDB" id="A0A2U0TAP2"/>
<dbReference type="InterPro" id="IPR036328">
    <property type="entry name" value="MliC_sf"/>
</dbReference>
<feature type="domain" description="C-type lysozyme inhibitor" evidence="6">
    <location>
        <begin position="43"/>
        <end position="112"/>
    </location>
</feature>
<dbReference type="InterPro" id="IPR018660">
    <property type="entry name" value="MliC"/>
</dbReference>
<name>A0A2U0TAP2_9PAST</name>
<evidence type="ECO:0000256" key="2">
    <source>
        <dbReference type="ARBA" id="ARBA00023136"/>
    </source>
</evidence>
<feature type="chain" id="PRO_5015452792" evidence="5">
    <location>
        <begin position="27"/>
        <end position="123"/>
    </location>
</feature>
<dbReference type="OrthoDB" id="5678249at2"/>
<evidence type="ECO:0000259" key="6">
    <source>
        <dbReference type="Pfam" id="PF09864"/>
    </source>
</evidence>
<evidence type="ECO:0000256" key="4">
    <source>
        <dbReference type="ARBA" id="ARBA00023288"/>
    </source>
</evidence>
<comment type="caution">
    <text evidence="7">The sequence shown here is derived from an EMBL/GenBank/DDBJ whole genome shotgun (WGS) entry which is preliminary data.</text>
</comment>
<keyword evidence="3" id="KW-0564">Palmitate</keyword>
<dbReference type="Pfam" id="PF09864">
    <property type="entry name" value="MliC"/>
    <property type="match status" value="1"/>
</dbReference>
<feature type="signal peptide" evidence="5">
    <location>
        <begin position="1"/>
        <end position="26"/>
    </location>
</feature>
<keyword evidence="4" id="KW-0449">Lipoprotein</keyword>
<gene>
    <name evidence="7" type="ORF">C8D76_103158</name>
</gene>
<evidence type="ECO:0000256" key="3">
    <source>
        <dbReference type="ARBA" id="ARBA00023139"/>
    </source>
</evidence>
<evidence type="ECO:0000313" key="7">
    <source>
        <dbReference type="EMBL" id="PVX40584.1"/>
    </source>
</evidence>